<dbReference type="Proteomes" id="UP000247810">
    <property type="component" value="Unassembled WGS sequence"/>
</dbReference>
<dbReference type="AlphaFoldDB" id="A0A319E3K9"/>
<accession>A0A319E3K9</accession>
<dbReference type="InterPro" id="IPR035371">
    <property type="entry name" value="Nrap_D6"/>
</dbReference>
<dbReference type="Pfam" id="PF17406">
    <property type="entry name" value="Nrap_D5"/>
    <property type="match status" value="1"/>
</dbReference>
<name>A0A319E3K9_9EURO</name>
<feature type="region of interest" description="Disordered" evidence="6">
    <location>
        <begin position="1"/>
        <end position="41"/>
    </location>
</feature>
<keyword evidence="14" id="KW-1185">Reference proteome</keyword>
<evidence type="ECO:0000259" key="7">
    <source>
        <dbReference type="Pfam" id="PF03813"/>
    </source>
</evidence>
<dbReference type="GO" id="GO:0034456">
    <property type="term" value="C:UTP-C complex"/>
    <property type="evidence" value="ECO:0007669"/>
    <property type="project" value="TreeGrafter"/>
</dbReference>
<dbReference type="Pfam" id="PF17407">
    <property type="entry name" value="Nrap_D6"/>
    <property type="match status" value="1"/>
</dbReference>
<dbReference type="Pfam" id="PF03813">
    <property type="entry name" value="Nrap"/>
    <property type="match status" value="1"/>
</dbReference>
<feature type="compositionally biased region" description="Basic and acidic residues" evidence="6">
    <location>
        <begin position="13"/>
        <end position="41"/>
    </location>
</feature>
<keyword evidence="5" id="KW-0687">Ribonucleoprotein</keyword>
<evidence type="ECO:0000259" key="11">
    <source>
        <dbReference type="Pfam" id="PF17406"/>
    </source>
</evidence>
<reference evidence="13 14" key="1">
    <citation type="submission" date="2018-02" db="EMBL/GenBank/DDBJ databases">
        <title>The genomes of Aspergillus section Nigri reveals drivers in fungal speciation.</title>
        <authorList>
            <consortium name="DOE Joint Genome Institute"/>
            <person name="Vesth T.C."/>
            <person name="Nybo J."/>
            <person name="Theobald S."/>
            <person name="Brandl J."/>
            <person name="Frisvad J.C."/>
            <person name="Nielsen K.F."/>
            <person name="Lyhne E.K."/>
            <person name="Kogle M.E."/>
            <person name="Kuo A."/>
            <person name="Riley R."/>
            <person name="Clum A."/>
            <person name="Nolan M."/>
            <person name="Lipzen A."/>
            <person name="Salamov A."/>
            <person name="Henrissat B."/>
            <person name="Wiebenga A."/>
            <person name="De vries R.P."/>
            <person name="Grigoriev I.V."/>
            <person name="Mortensen U.H."/>
            <person name="Andersen M.R."/>
            <person name="Baker S.E."/>
        </authorList>
    </citation>
    <scope>NUCLEOTIDE SEQUENCE [LARGE SCALE GENOMIC DNA]</scope>
    <source>
        <strain evidence="13 14">CBS 707.79</strain>
    </source>
</reference>
<feature type="compositionally biased region" description="Basic residues" evidence="6">
    <location>
        <begin position="1"/>
        <end position="12"/>
    </location>
</feature>
<dbReference type="GO" id="GO:0006409">
    <property type="term" value="P:tRNA export from nucleus"/>
    <property type="evidence" value="ECO:0007669"/>
    <property type="project" value="TreeGrafter"/>
</dbReference>
<evidence type="ECO:0000256" key="3">
    <source>
        <dbReference type="ARBA" id="ARBA00022884"/>
    </source>
</evidence>
<dbReference type="OrthoDB" id="10251401at2759"/>
<evidence type="ECO:0000256" key="1">
    <source>
        <dbReference type="ARBA" id="ARBA00004604"/>
    </source>
</evidence>
<dbReference type="GO" id="GO:0032040">
    <property type="term" value="C:small-subunit processome"/>
    <property type="evidence" value="ECO:0007669"/>
    <property type="project" value="TreeGrafter"/>
</dbReference>
<feature type="domain" description="Nrap protein" evidence="12">
    <location>
        <begin position="987"/>
        <end position="1113"/>
    </location>
</feature>
<evidence type="ECO:0000313" key="14">
    <source>
        <dbReference type="Proteomes" id="UP000247810"/>
    </source>
</evidence>
<keyword evidence="5" id="KW-0690">Ribosome biogenesis</keyword>
<dbReference type="GO" id="GO:0003723">
    <property type="term" value="F:RNA binding"/>
    <property type="evidence" value="ECO:0007669"/>
    <property type="project" value="UniProtKB-KW"/>
</dbReference>
<evidence type="ECO:0000259" key="10">
    <source>
        <dbReference type="Pfam" id="PF17405"/>
    </source>
</evidence>
<dbReference type="EMBL" id="KZ825857">
    <property type="protein sequence ID" value="PYH95208.1"/>
    <property type="molecule type" value="Genomic_DNA"/>
</dbReference>
<comment type="similarity">
    <text evidence="2 5">Belongs to the NRAP family.</text>
</comment>
<proteinExistence type="inferred from homology"/>
<evidence type="ECO:0000259" key="12">
    <source>
        <dbReference type="Pfam" id="PF17407"/>
    </source>
</evidence>
<protein>
    <recommendedName>
        <fullName evidence="5">U3 small nucleolar RNA-associated protein 22</fullName>
    </recommendedName>
</protein>
<evidence type="ECO:0000256" key="2">
    <source>
        <dbReference type="ARBA" id="ARBA00006674"/>
    </source>
</evidence>
<dbReference type="Pfam" id="PF17405">
    <property type="entry name" value="Nrap_D4"/>
    <property type="match status" value="1"/>
</dbReference>
<dbReference type="Pfam" id="PF17404">
    <property type="entry name" value="Nrap_D3"/>
    <property type="match status" value="1"/>
</dbReference>
<dbReference type="InterPro" id="IPR035082">
    <property type="entry name" value="Nrap_D1"/>
</dbReference>
<dbReference type="Gene3D" id="3.30.70.3030">
    <property type="match status" value="1"/>
</dbReference>
<feature type="domain" description="Nrap protein" evidence="11">
    <location>
        <begin position="829"/>
        <end position="984"/>
    </location>
</feature>
<evidence type="ECO:0000259" key="8">
    <source>
        <dbReference type="Pfam" id="PF17403"/>
    </source>
</evidence>
<evidence type="ECO:0000256" key="5">
    <source>
        <dbReference type="RuleBase" id="RU364032"/>
    </source>
</evidence>
<dbReference type="GO" id="GO:0032545">
    <property type="term" value="C:CURI complex"/>
    <property type="evidence" value="ECO:0007669"/>
    <property type="project" value="TreeGrafter"/>
</dbReference>
<keyword evidence="5" id="KW-0698">rRNA processing</keyword>
<evidence type="ECO:0000259" key="9">
    <source>
        <dbReference type="Pfam" id="PF17404"/>
    </source>
</evidence>
<dbReference type="GO" id="GO:0006364">
    <property type="term" value="P:rRNA processing"/>
    <property type="evidence" value="ECO:0007669"/>
    <property type="project" value="UniProtKB-KW"/>
</dbReference>
<dbReference type="InterPro" id="IPR035370">
    <property type="entry name" value="Nrap_D5"/>
</dbReference>
<dbReference type="VEuPathDB" id="FungiDB:BO71DRAFT_398207"/>
<evidence type="ECO:0000313" key="13">
    <source>
        <dbReference type="EMBL" id="PYH95208.1"/>
    </source>
</evidence>
<dbReference type="Gene3D" id="1.10.1410.10">
    <property type="match status" value="2"/>
</dbReference>
<feature type="domain" description="Nrap protein" evidence="8">
    <location>
        <begin position="328"/>
        <end position="466"/>
    </location>
</feature>
<keyword evidence="4 5" id="KW-0539">Nucleus</keyword>
<dbReference type="PANTHER" id="PTHR17972:SF0">
    <property type="entry name" value="NUCLEOLAR PROTEIN 6"/>
    <property type="match status" value="1"/>
</dbReference>
<dbReference type="InterPro" id="IPR035367">
    <property type="entry name" value="Nrap_D2"/>
</dbReference>
<dbReference type="FunFam" id="1.10.1410.10:FF:000014">
    <property type="entry name" value="U3 small nucleolar RNA-associated protein 22"/>
    <property type="match status" value="1"/>
</dbReference>
<organism evidence="13 14">
    <name type="scientific">Aspergillus ellipticus CBS 707.79</name>
    <dbReference type="NCBI Taxonomy" id="1448320"/>
    <lineage>
        <taxon>Eukaryota</taxon>
        <taxon>Fungi</taxon>
        <taxon>Dikarya</taxon>
        <taxon>Ascomycota</taxon>
        <taxon>Pezizomycotina</taxon>
        <taxon>Eurotiomycetes</taxon>
        <taxon>Eurotiomycetidae</taxon>
        <taxon>Eurotiales</taxon>
        <taxon>Aspergillaceae</taxon>
        <taxon>Aspergillus</taxon>
        <taxon>Aspergillus subgen. Circumdati</taxon>
    </lineage>
</organism>
<feature type="domain" description="Nrap protein" evidence="7">
    <location>
        <begin position="183"/>
        <end position="324"/>
    </location>
</feature>
<dbReference type="Pfam" id="PF17403">
    <property type="entry name" value="Nrap_D2"/>
    <property type="match status" value="1"/>
</dbReference>
<keyword evidence="3 5" id="KW-0694">RNA-binding</keyword>
<evidence type="ECO:0000256" key="4">
    <source>
        <dbReference type="ARBA" id="ARBA00023242"/>
    </source>
</evidence>
<evidence type="ECO:0000256" key="6">
    <source>
        <dbReference type="SAM" id="MobiDB-lite"/>
    </source>
</evidence>
<feature type="domain" description="Nrap protein" evidence="9">
    <location>
        <begin position="473"/>
        <end position="616"/>
    </location>
</feature>
<dbReference type="STRING" id="1448320.A0A319E3K9"/>
<dbReference type="InterPro" id="IPR005554">
    <property type="entry name" value="NOL6/Upt22"/>
</dbReference>
<dbReference type="PANTHER" id="PTHR17972">
    <property type="entry name" value="NUCLEOLAR RNA-ASSOCIATED PROTEIN"/>
    <property type="match status" value="1"/>
</dbReference>
<feature type="domain" description="Nrap protein" evidence="10">
    <location>
        <begin position="629"/>
        <end position="827"/>
    </location>
</feature>
<gene>
    <name evidence="13" type="ORF">BO71DRAFT_398207</name>
</gene>
<sequence length="1123" mass="126630">MSAHTAKRRRLSPSRDDAPNVQHFDADASSKLDKNGLSENDYLKEETRKTEIFSPHITKRGKNDRSAELARASGFYKSSFFKLQMDELLSELRPNYDKQISRLQETLQKLKSVIECLPDRPPRSAFEAEKELRGAYGITVPYPEPRPGRDTKYTVSYSKPTNINVVGSVALKTGAKCAGPLTVDLAVTMPSTLFQEKDYVNYRFFHKRAYYIASLAAGIREAEELNLDVKFGLQDGDSLRPIVILELKATDKREPVGARAQIRIITAIHDSLFPISRTLPSRNNVRQGSVKMLAPEESTPFYNASLRSEATVAMYHKYLYNAARNCDSFRDACILGRLWLRQRGFESSMYTGGFGGFEWTALMSLLFEGGGPSGKPVLLKSYSSYQLFKATLQFIAGRDLTEPLLFFATDICLPGGSPTLYDGKRGLNVLYKMTHWSYAFLRREANTTVSMLNESRDDNFDKVFIFKVNEPLLKFDRIVKLPSPDSANILQNLRNQNLVYEVLVKALGDRVELIHIYSGFTEPWSVEAKPNRRPEKMDIFVGLLLNTENATRVVDHGPSAEEKEEAKTFRAFWGEKAELRRFKDGSIRESLVWTDGTSSPSIIYQILEYVLRRHFNYTEEDVRYIGDEYDQKLRQSGDGVFSYSSPSFQSIIDAFNSLQKSIQEMDGVPLAVRHLAPASPSLRYTALRIQNTSAEATCDPADIVLQFESSARWPDDLTAIQMTKVAFLIKIGDFLKSTGVASLCRVGLENESSGILNTALLDITHSSGVVFRLRIHHDREQLLLERQLKDRAGGSLVKQQVAFALSAYKRHFIQTPRLTQAICTLCTRFPLLSPTIRLVKHWINCHLLAGHVNQELVELLVARVFTQPYPWDTPSSVMVGFLRTLHLLSRWDWQQEALIVDFGDLDKSLVEAIQTRFSAWRSIDPAMNTVSMFVASDIDPDGVTWTQHEMPPKVVAARMCTLAQAAMRLVREQGYDLVLSELFQTSLAPYDFIINLRSGLFRERSTPSTKFRNLREQTTGRPMNLETVSSFVCDLQACYSPNILFFSGDESCSVIAGLWNPQVLKPKAWTLKLTHSTCPANPAGPKANDEVSINFKAMVSEIYRLGAALVDSIEVQKVGLGLE</sequence>
<dbReference type="InterPro" id="IPR035369">
    <property type="entry name" value="Nrap_D4"/>
</dbReference>
<dbReference type="InterPro" id="IPR035368">
    <property type="entry name" value="Nrap_D3"/>
</dbReference>
<comment type="subcellular location">
    <subcellularLocation>
        <location evidence="1 5">Nucleus</location>
        <location evidence="1 5">Nucleolus</location>
    </subcellularLocation>
</comment>